<dbReference type="Pfam" id="PF13102">
    <property type="entry name" value="Phage_int_SAM_5"/>
    <property type="match status" value="1"/>
</dbReference>
<dbReference type="Pfam" id="PF17293">
    <property type="entry name" value="Arm-DNA-bind_5"/>
    <property type="match status" value="1"/>
</dbReference>
<proteinExistence type="inferred from homology"/>
<gene>
    <name evidence="5" type="ORF">GXP67_01320</name>
</gene>
<keyword evidence="2" id="KW-0238">DNA-binding</keyword>
<evidence type="ECO:0000259" key="4">
    <source>
        <dbReference type="PROSITE" id="PS51898"/>
    </source>
</evidence>
<dbReference type="KEGG" id="rhoz:GXP67_01320"/>
<dbReference type="GO" id="GO:0006310">
    <property type="term" value="P:DNA recombination"/>
    <property type="evidence" value="ECO:0007669"/>
    <property type="project" value="UniProtKB-KW"/>
</dbReference>
<dbReference type="InterPro" id="IPR011010">
    <property type="entry name" value="DNA_brk_join_enz"/>
</dbReference>
<dbReference type="InterPro" id="IPR035386">
    <property type="entry name" value="Arm-DNA-bind_5"/>
</dbReference>
<evidence type="ECO:0000256" key="1">
    <source>
        <dbReference type="ARBA" id="ARBA00008857"/>
    </source>
</evidence>
<dbReference type="InterPro" id="IPR050090">
    <property type="entry name" value="Tyrosine_recombinase_XerCD"/>
</dbReference>
<name>A0A6C0GCK6_9BACT</name>
<protein>
    <submittedName>
        <fullName evidence="5">Site-specific integrase</fullName>
    </submittedName>
</protein>
<dbReference type="EMBL" id="CP048222">
    <property type="protein sequence ID" value="QHT65410.1"/>
    <property type="molecule type" value="Genomic_DNA"/>
</dbReference>
<dbReference type="RefSeq" id="WP_162441497.1">
    <property type="nucleotide sequence ID" value="NZ_CP048222.1"/>
</dbReference>
<dbReference type="InterPro" id="IPR025269">
    <property type="entry name" value="SAM-like_dom"/>
</dbReference>
<organism evidence="5 6">
    <name type="scientific">Rhodocytophaga rosea</name>
    <dbReference type="NCBI Taxonomy" id="2704465"/>
    <lineage>
        <taxon>Bacteria</taxon>
        <taxon>Pseudomonadati</taxon>
        <taxon>Bacteroidota</taxon>
        <taxon>Cytophagia</taxon>
        <taxon>Cytophagales</taxon>
        <taxon>Rhodocytophagaceae</taxon>
        <taxon>Rhodocytophaga</taxon>
    </lineage>
</organism>
<dbReference type="CDD" id="cd01185">
    <property type="entry name" value="INTN1_C_like"/>
    <property type="match status" value="1"/>
</dbReference>
<dbReference type="GO" id="GO:0015074">
    <property type="term" value="P:DNA integration"/>
    <property type="evidence" value="ECO:0007669"/>
    <property type="project" value="InterPro"/>
</dbReference>
<accession>A0A6C0GCK6</accession>
<dbReference type="SUPFAM" id="SSF56349">
    <property type="entry name" value="DNA breaking-rejoining enzymes"/>
    <property type="match status" value="1"/>
</dbReference>
<dbReference type="Gene3D" id="1.10.150.130">
    <property type="match status" value="1"/>
</dbReference>
<dbReference type="Pfam" id="PF00589">
    <property type="entry name" value="Phage_integrase"/>
    <property type="match status" value="1"/>
</dbReference>
<sequence length="398" mass="46124">MSVSAKLYCKKNKRKLDGTAPVYIILRINNKEKLIATGKYVSHDQFDNNSGRVGRGEANSMKLNSYFGAKLALIEKIILDFQHEGKDITHDQIINAYESDGKLLFVDFCRQELEASKSTIVYTYYKTTKYQLEKLDNFRPGLTIQQLNFDFLQKYQYYLVEKGNEPNTMKSDFVMIRKFLNIAIKKGLTKNYPFKDFEIPSEEAVKEYLTLKEVESLHNLYDSNTLSEKLQNTLFYFLIACYTGLRFSDVGRLNALYLKQAGNRYFISMQMKKTRKVVEIPLSNRVVRLMLKRAGVEHTPALEEVDLLGNNGIFSRKLKQSNSRVNNDVREIIALQKINKYITFHCSRHSFAINSLILGISLEVISNILGHTQLKTTQIYAKVVNELKVKQMEKWDFD</sequence>
<evidence type="ECO:0000313" key="6">
    <source>
        <dbReference type="Proteomes" id="UP000480178"/>
    </source>
</evidence>
<dbReference type="AlphaFoldDB" id="A0A6C0GCK6"/>
<dbReference type="PANTHER" id="PTHR30349:SF64">
    <property type="entry name" value="PROPHAGE INTEGRASE INTD-RELATED"/>
    <property type="match status" value="1"/>
</dbReference>
<comment type="similarity">
    <text evidence="1">Belongs to the 'phage' integrase family.</text>
</comment>
<feature type="domain" description="Tyr recombinase" evidence="4">
    <location>
        <begin position="204"/>
        <end position="393"/>
    </location>
</feature>
<keyword evidence="6" id="KW-1185">Reference proteome</keyword>
<dbReference type="InterPro" id="IPR013762">
    <property type="entry name" value="Integrase-like_cat_sf"/>
</dbReference>
<dbReference type="PANTHER" id="PTHR30349">
    <property type="entry name" value="PHAGE INTEGRASE-RELATED"/>
    <property type="match status" value="1"/>
</dbReference>
<dbReference type="InterPro" id="IPR010998">
    <property type="entry name" value="Integrase_recombinase_N"/>
</dbReference>
<reference evidence="5 6" key="1">
    <citation type="submission" date="2020-01" db="EMBL/GenBank/DDBJ databases">
        <authorList>
            <person name="Kim M.K."/>
        </authorList>
    </citation>
    <scope>NUCLEOTIDE SEQUENCE [LARGE SCALE GENOMIC DNA]</scope>
    <source>
        <strain evidence="5 6">172606-1</strain>
    </source>
</reference>
<dbReference type="GO" id="GO:0003677">
    <property type="term" value="F:DNA binding"/>
    <property type="evidence" value="ECO:0007669"/>
    <property type="project" value="UniProtKB-KW"/>
</dbReference>
<dbReference type="PROSITE" id="PS51898">
    <property type="entry name" value="TYR_RECOMBINASE"/>
    <property type="match status" value="1"/>
</dbReference>
<dbReference type="Gene3D" id="1.10.443.10">
    <property type="entry name" value="Intergrase catalytic core"/>
    <property type="match status" value="1"/>
</dbReference>
<evidence type="ECO:0000256" key="2">
    <source>
        <dbReference type="ARBA" id="ARBA00023125"/>
    </source>
</evidence>
<dbReference type="Proteomes" id="UP000480178">
    <property type="component" value="Chromosome"/>
</dbReference>
<evidence type="ECO:0000313" key="5">
    <source>
        <dbReference type="EMBL" id="QHT65410.1"/>
    </source>
</evidence>
<dbReference type="InterPro" id="IPR002104">
    <property type="entry name" value="Integrase_catalytic"/>
</dbReference>
<keyword evidence="3" id="KW-0233">DNA recombination</keyword>
<evidence type="ECO:0000256" key="3">
    <source>
        <dbReference type="ARBA" id="ARBA00023172"/>
    </source>
</evidence>